<keyword evidence="9" id="KW-1185">Reference proteome</keyword>
<comment type="caution">
    <text evidence="8">The sequence shown here is derived from an EMBL/GenBank/DDBJ whole genome shotgun (WGS) entry which is preliminary data.</text>
</comment>
<evidence type="ECO:0000256" key="2">
    <source>
        <dbReference type="ARBA" id="ARBA00022643"/>
    </source>
</evidence>
<dbReference type="InterPro" id="IPR023048">
    <property type="entry name" value="NADH:quinone_OxRdtase_FMN_depd"/>
</dbReference>
<evidence type="ECO:0000313" key="8">
    <source>
        <dbReference type="EMBL" id="NMM45366.1"/>
    </source>
</evidence>
<dbReference type="EC" id="1.6.5.-" evidence="6"/>
<dbReference type="HAMAP" id="MF_01216">
    <property type="entry name" value="Azoreductase_type1"/>
    <property type="match status" value="1"/>
</dbReference>
<keyword evidence="2 6" id="KW-0288">FMN</keyword>
<organism evidence="8 9">
    <name type="scientific">Pacificispira spongiicola</name>
    <dbReference type="NCBI Taxonomy" id="2729598"/>
    <lineage>
        <taxon>Bacteria</taxon>
        <taxon>Pseudomonadati</taxon>
        <taxon>Pseudomonadota</taxon>
        <taxon>Alphaproteobacteria</taxon>
        <taxon>Rhodospirillales</taxon>
        <taxon>Rhodospirillaceae</taxon>
        <taxon>Pacificispira</taxon>
    </lineage>
</organism>
<reference evidence="8 9" key="1">
    <citation type="submission" date="2020-04" db="EMBL/GenBank/DDBJ databases">
        <title>Rhodospirillaceae bacterium KN72 isolated from deep sea.</title>
        <authorList>
            <person name="Zhang D.-C."/>
        </authorList>
    </citation>
    <scope>NUCLEOTIDE SEQUENCE [LARGE SCALE GENOMIC DNA]</scope>
    <source>
        <strain evidence="8 9">KN72</strain>
    </source>
</reference>
<keyword evidence="4 6" id="KW-0520">NAD</keyword>
<dbReference type="EMBL" id="JABBNT010000003">
    <property type="protein sequence ID" value="NMM45366.1"/>
    <property type="molecule type" value="Genomic_DNA"/>
</dbReference>
<comment type="similarity">
    <text evidence="6">Belongs to the azoreductase type 1 family.</text>
</comment>
<comment type="caution">
    <text evidence="6">Lacks conserved residue(s) required for the propagation of feature annotation.</text>
</comment>
<evidence type="ECO:0000256" key="1">
    <source>
        <dbReference type="ARBA" id="ARBA00022630"/>
    </source>
</evidence>
<comment type="cofactor">
    <cofactor evidence="6">
        <name>FMN</name>
        <dbReference type="ChEBI" id="CHEBI:58210"/>
    </cofactor>
    <text evidence="6">Binds 1 FMN per subunit.</text>
</comment>
<dbReference type="InterPro" id="IPR029039">
    <property type="entry name" value="Flavoprotein-like_sf"/>
</dbReference>
<sequence>MTTSSENDNRPLAVLRVDSSARGDASTSRALSDRVIEKLKAEHGDVSVTLRDVSAGLPMVDGAWLGATFTDPAERSDDQKATLSLSDTLIDELRAADVLVIGVPVYNFQIPAALKSWIDLVARARETFQYTESGPEGLLKGKKAILTFASGGVDLNGVADFTTPYLKFMLGFLGITDVQVVAADRQNLDETAVDRATAEIEQLAA</sequence>
<dbReference type="RefSeq" id="WP_169625710.1">
    <property type="nucleotide sequence ID" value="NZ_JABBNT010000003.1"/>
</dbReference>
<evidence type="ECO:0000256" key="4">
    <source>
        <dbReference type="ARBA" id="ARBA00023027"/>
    </source>
</evidence>
<dbReference type="EC" id="1.7.1.17" evidence="6"/>
<comment type="function">
    <text evidence="6">Also exhibits azoreductase activity. Catalyzes the reductive cleavage of the azo bond in aromatic azo compounds to the corresponding amines.</text>
</comment>
<comment type="function">
    <text evidence="6">Quinone reductase that provides resistance to thiol-specific stress caused by electrophilic quinones.</text>
</comment>
<keyword evidence="3 6" id="KW-0560">Oxidoreductase</keyword>
<protein>
    <recommendedName>
        <fullName evidence="6">FMN dependent NADH:quinone oxidoreductase</fullName>
        <ecNumber evidence="6">1.6.5.-</ecNumber>
    </recommendedName>
    <alternativeName>
        <fullName evidence="6">Azo-dye reductase</fullName>
    </alternativeName>
    <alternativeName>
        <fullName evidence="6">FMN-dependent NADH-azo compound oxidoreductase</fullName>
    </alternativeName>
    <alternativeName>
        <fullName evidence="6">FMN-dependent NADH-azoreductase</fullName>
        <ecNumber evidence="6">1.7.1.17</ecNumber>
    </alternativeName>
</protein>
<dbReference type="GO" id="GO:0016652">
    <property type="term" value="F:oxidoreductase activity, acting on NAD(P)H as acceptor"/>
    <property type="evidence" value="ECO:0007669"/>
    <property type="project" value="UniProtKB-UniRule"/>
</dbReference>
<evidence type="ECO:0000256" key="6">
    <source>
        <dbReference type="HAMAP-Rule" id="MF_01216"/>
    </source>
</evidence>
<gene>
    <name evidence="6" type="primary">azoR</name>
    <name evidence="8" type="ORF">HH303_12805</name>
</gene>
<proteinExistence type="inferred from homology"/>
<dbReference type="Proteomes" id="UP000539372">
    <property type="component" value="Unassembled WGS sequence"/>
</dbReference>
<evidence type="ECO:0000313" key="9">
    <source>
        <dbReference type="Proteomes" id="UP000539372"/>
    </source>
</evidence>
<name>A0A7Y0HEY6_9PROT</name>
<dbReference type="Gene3D" id="3.40.50.360">
    <property type="match status" value="1"/>
</dbReference>
<evidence type="ECO:0000259" key="7">
    <source>
        <dbReference type="Pfam" id="PF02525"/>
    </source>
</evidence>
<feature type="binding site" evidence="6">
    <location>
        <begin position="26"/>
        <end position="28"/>
    </location>
    <ligand>
        <name>FMN</name>
        <dbReference type="ChEBI" id="CHEBI:58210"/>
    </ligand>
</feature>
<dbReference type="Pfam" id="PF02525">
    <property type="entry name" value="Flavodoxin_2"/>
    <property type="match status" value="1"/>
</dbReference>
<evidence type="ECO:0000256" key="5">
    <source>
        <dbReference type="ARBA" id="ARBA00048542"/>
    </source>
</evidence>
<dbReference type="GO" id="GO:0016655">
    <property type="term" value="F:oxidoreductase activity, acting on NAD(P)H, quinone or similar compound as acceptor"/>
    <property type="evidence" value="ECO:0007669"/>
    <property type="project" value="InterPro"/>
</dbReference>
<accession>A0A7Y0HEY6</accession>
<dbReference type="InterPro" id="IPR050104">
    <property type="entry name" value="FMN-dep_NADH:Q_OxRdtase_AzoR1"/>
</dbReference>
<keyword evidence="1 6" id="KW-0285">Flavoprotein</keyword>
<dbReference type="InterPro" id="IPR003680">
    <property type="entry name" value="Flavodoxin_fold"/>
</dbReference>
<comment type="catalytic activity">
    <reaction evidence="5">
        <text>N,N-dimethyl-1,4-phenylenediamine + anthranilate + 2 NAD(+) = 2-(4-dimethylaminophenyl)diazenylbenzoate + 2 NADH + 2 H(+)</text>
        <dbReference type="Rhea" id="RHEA:55872"/>
        <dbReference type="ChEBI" id="CHEBI:15378"/>
        <dbReference type="ChEBI" id="CHEBI:15783"/>
        <dbReference type="ChEBI" id="CHEBI:16567"/>
        <dbReference type="ChEBI" id="CHEBI:57540"/>
        <dbReference type="ChEBI" id="CHEBI:57945"/>
        <dbReference type="ChEBI" id="CHEBI:71579"/>
        <dbReference type="EC" id="1.7.1.17"/>
    </reaction>
    <physiologicalReaction direction="right-to-left" evidence="5">
        <dbReference type="Rhea" id="RHEA:55874"/>
    </physiologicalReaction>
</comment>
<feature type="binding site" evidence="6">
    <location>
        <position position="20"/>
    </location>
    <ligand>
        <name>FMN</name>
        <dbReference type="ChEBI" id="CHEBI:58210"/>
    </ligand>
</feature>
<comment type="catalytic activity">
    <reaction evidence="6">
        <text>2 a quinone + NADH + H(+) = 2 a 1,4-benzosemiquinone + NAD(+)</text>
        <dbReference type="Rhea" id="RHEA:65952"/>
        <dbReference type="ChEBI" id="CHEBI:15378"/>
        <dbReference type="ChEBI" id="CHEBI:57540"/>
        <dbReference type="ChEBI" id="CHEBI:57945"/>
        <dbReference type="ChEBI" id="CHEBI:132124"/>
        <dbReference type="ChEBI" id="CHEBI:134225"/>
    </reaction>
</comment>
<comment type="subunit">
    <text evidence="6">Homodimer.</text>
</comment>
<feature type="domain" description="Flavodoxin-like fold" evidence="7">
    <location>
        <begin position="14"/>
        <end position="202"/>
    </location>
</feature>
<dbReference type="GO" id="GO:0009055">
    <property type="term" value="F:electron transfer activity"/>
    <property type="evidence" value="ECO:0007669"/>
    <property type="project" value="UniProtKB-UniRule"/>
</dbReference>
<dbReference type="GO" id="GO:0010181">
    <property type="term" value="F:FMN binding"/>
    <property type="evidence" value="ECO:0007669"/>
    <property type="project" value="UniProtKB-UniRule"/>
</dbReference>
<dbReference type="SUPFAM" id="SSF52218">
    <property type="entry name" value="Flavoproteins"/>
    <property type="match status" value="1"/>
</dbReference>
<evidence type="ECO:0000256" key="3">
    <source>
        <dbReference type="ARBA" id="ARBA00023002"/>
    </source>
</evidence>
<dbReference type="PANTHER" id="PTHR43741:SF2">
    <property type="entry name" value="FMN-DEPENDENT NADH:QUINONE OXIDOREDUCTASE"/>
    <property type="match status" value="1"/>
</dbReference>
<dbReference type="AlphaFoldDB" id="A0A7Y0HEY6"/>
<dbReference type="PANTHER" id="PTHR43741">
    <property type="entry name" value="FMN-DEPENDENT NADH-AZOREDUCTASE 1"/>
    <property type="match status" value="1"/>
</dbReference>